<name>A0ABT9MUM2_9ACTN</name>
<proteinExistence type="predicted"/>
<comment type="caution">
    <text evidence="1">The sequence shown here is derived from an EMBL/GenBank/DDBJ whole genome shotgun (WGS) entry which is preliminary data.</text>
</comment>
<reference evidence="1 2" key="1">
    <citation type="submission" date="2023-07" db="EMBL/GenBank/DDBJ databases">
        <title>Sequencing the genomes of 1000 actinobacteria strains.</title>
        <authorList>
            <person name="Klenk H.-P."/>
        </authorList>
    </citation>
    <scope>NUCLEOTIDE SEQUENCE [LARGE SCALE GENOMIC DNA]</scope>
    <source>
        <strain evidence="1 2">DSM 44710</strain>
    </source>
</reference>
<sequence>MVTVCPECGAEESRDVWDQVVGGRLAWGVSGRCPADPEHSAWESCGWDETPPDIRGELLERHGEHRLRVTPRPGWSRMRLLRALRGEDTPLAEVKDLASRVLAGEITGTEGEMDLLAHRIRPAGLDDAAERVS</sequence>
<dbReference type="Proteomes" id="UP001240984">
    <property type="component" value="Unassembled WGS sequence"/>
</dbReference>
<dbReference type="RefSeq" id="WP_306829951.1">
    <property type="nucleotide sequence ID" value="NZ_JAUSRA010000001.1"/>
</dbReference>
<evidence type="ECO:0000313" key="1">
    <source>
        <dbReference type="EMBL" id="MDP9794721.1"/>
    </source>
</evidence>
<gene>
    <name evidence="1" type="ORF">J2S43_003233</name>
</gene>
<protein>
    <submittedName>
        <fullName evidence="1">Uncharacterized protein</fullName>
    </submittedName>
</protein>
<evidence type="ECO:0000313" key="2">
    <source>
        <dbReference type="Proteomes" id="UP001240984"/>
    </source>
</evidence>
<organism evidence="1 2">
    <name type="scientific">Catenuloplanes nepalensis</name>
    <dbReference type="NCBI Taxonomy" id="587533"/>
    <lineage>
        <taxon>Bacteria</taxon>
        <taxon>Bacillati</taxon>
        <taxon>Actinomycetota</taxon>
        <taxon>Actinomycetes</taxon>
        <taxon>Micromonosporales</taxon>
        <taxon>Micromonosporaceae</taxon>
        <taxon>Catenuloplanes</taxon>
    </lineage>
</organism>
<dbReference type="EMBL" id="JAUSRA010000001">
    <property type="protein sequence ID" value="MDP9794721.1"/>
    <property type="molecule type" value="Genomic_DNA"/>
</dbReference>
<accession>A0ABT9MUM2</accession>
<keyword evidence="2" id="KW-1185">Reference proteome</keyword>